<evidence type="ECO:0008006" key="12">
    <source>
        <dbReference type="Google" id="ProtNLM"/>
    </source>
</evidence>
<keyword evidence="11" id="KW-1185">Reference proteome</keyword>
<comment type="similarity">
    <text evidence="3">Belongs to the fatty acid desaturase type 1 family.</text>
</comment>
<dbReference type="InterPro" id="IPR012171">
    <property type="entry name" value="Fatty_acid_desaturase"/>
</dbReference>
<feature type="domain" description="Fatty acid desaturase" evidence="8">
    <location>
        <begin position="292"/>
        <end position="556"/>
    </location>
</feature>
<gene>
    <name evidence="10" type="ORF">MONBRDRAFT_38302</name>
</gene>
<evidence type="ECO:0000256" key="2">
    <source>
        <dbReference type="ARBA" id="ARBA00005189"/>
    </source>
</evidence>
<evidence type="ECO:0000256" key="1">
    <source>
        <dbReference type="ARBA" id="ARBA00004370"/>
    </source>
</evidence>
<evidence type="ECO:0000256" key="3">
    <source>
        <dbReference type="ARBA" id="ARBA00009295"/>
    </source>
</evidence>
<sequence>MATGVGVVGVGQEREEKEEEKEEELLRRGLWLMSESVQDVQAQAAALRQAVGALDSLPSTKLDATLLRHLFEMTQDVKVTRKKHTKARNSLRSVARDEWNTCARLKQQISELERELNELQPLQAFAQLQPLEAEHARLAQQIKDLATGLFSEINVISHCHDDTLMTHVSLSLCLNHSPPGLSLTRHCQRLHFFFSLDADADADADAEPFKMTVASQVTEEVAAVPTKHPRMPTDTPPFTLGQLKAAIPPHCFERNLFTSMRYVFQDLAGVATLYYLSTFIDQLPSFAGLFLWPLYWYLQGAVMTGLWVLAHECGHRAFCDNETIGDAVGMILHSALLVPYHPWRISHRKHHSRTNHMTEDEVFIPDTRGHEHIVPYDEMVGPVSVALRVFFCARMLLFGWPAYLLTHVTGRQYGRRTNHFEPESPLFDKKERGGVVLSDLVLFSWIGCLLYAGQTAGWGWLFKSYFVPYIIVNFWLVLITHLQHTDVRLPHYRSQEWTWLKGALCTMDRDYGHLNILHHHISDTHVVHHLFSYLPHYHAEEALAAIKPILGEYYLKDSVSPGLQGVMEALWNSMTYCRVVENTGEVLWFKDR</sequence>
<feature type="domain" description="Fatty acid desaturase N-terminal" evidence="9">
    <location>
        <begin position="231"/>
        <end position="273"/>
    </location>
</feature>
<keyword evidence="7" id="KW-0812">Transmembrane</keyword>
<dbReference type="EMBL" id="CH991564">
    <property type="protein sequence ID" value="EDQ86615.1"/>
    <property type="molecule type" value="Genomic_DNA"/>
</dbReference>
<feature type="transmembrane region" description="Helical" evidence="7">
    <location>
        <begin position="465"/>
        <end position="483"/>
    </location>
</feature>
<accession>A9V6W3</accession>
<dbReference type="CDD" id="cd03507">
    <property type="entry name" value="Delta12-FADS-like"/>
    <property type="match status" value="1"/>
</dbReference>
<dbReference type="GO" id="GO:0016020">
    <property type="term" value="C:membrane"/>
    <property type="evidence" value="ECO:0007669"/>
    <property type="project" value="UniProtKB-SubCell"/>
</dbReference>
<reference evidence="10 11" key="1">
    <citation type="journal article" date="2008" name="Nature">
        <title>The genome of the choanoflagellate Monosiga brevicollis and the origin of metazoans.</title>
        <authorList>
            <consortium name="JGI Sequencing"/>
            <person name="King N."/>
            <person name="Westbrook M.J."/>
            <person name="Young S.L."/>
            <person name="Kuo A."/>
            <person name="Abedin M."/>
            <person name="Chapman J."/>
            <person name="Fairclough S."/>
            <person name="Hellsten U."/>
            <person name="Isogai Y."/>
            <person name="Letunic I."/>
            <person name="Marr M."/>
            <person name="Pincus D."/>
            <person name="Putnam N."/>
            <person name="Rokas A."/>
            <person name="Wright K.J."/>
            <person name="Zuzow R."/>
            <person name="Dirks W."/>
            <person name="Good M."/>
            <person name="Goodstein D."/>
            <person name="Lemons D."/>
            <person name="Li W."/>
            <person name="Lyons J.B."/>
            <person name="Morris A."/>
            <person name="Nichols S."/>
            <person name="Richter D.J."/>
            <person name="Salamov A."/>
            <person name="Bork P."/>
            <person name="Lim W.A."/>
            <person name="Manning G."/>
            <person name="Miller W.T."/>
            <person name="McGinnis W."/>
            <person name="Shapiro H."/>
            <person name="Tjian R."/>
            <person name="Grigoriev I.V."/>
            <person name="Rokhsar D."/>
        </authorList>
    </citation>
    <scope>NUCLEOTIDE SEQUENCE [LARGE SCALE GENOMIC DNA]</scope>
    <source>
        <strain evidence="11">MX1 / ATCC 50154</strain>
    </source>
</reference>
<dbReference type="PANTHER" id="PTHR32100">
    <property type="entry name" value="OMEGA-6 FATTY ACID DESATURASE, CHLOROPLASTIC"/>
    <property type="match status" value="1"/>
</dbReference>
<dbReference type="InterPro" id="IPR005804">
    <property type="entry name" value="FA_desaturase_dom"/>
</dbReference>
<dbReference type="STRING" id="81824.A9V6W3"/>
<feature type="region of interest" description="Disordered" evidence="6">
    <location>
        <begin position="1"/>
        <end position="20"/>
    </location>
</feature>
<dbReference type="Pfam" id="PF11960">
    <property type="entry name" value="DUF3474"/>
    <property type="match status" value="1"/>
</dbReference>
<dbReference type="GO" id="GO:0016717">
    <property type="term" value="F:oxidoreductase activity, acting on paired donors, with oxidation of a pair of donors resulting in the reduction of molecular oxygen to two molecules of water"/>
    <property type="evidence" value="ECO:0007669"/>
    <property type="project" value="InterPro"/>
</dbReference>
<feature type="transmembrane region" description="Helical" evidence="7">
    <location>
        <begin position="434"/>
        <end position="453"/>
    </location>
</feature>
<evidence type="ECO:0000256" key="4">
    <source>
        <dbReference type="ARBA" id="ARBA00023002"/>
    </source>
</evidence>
<dbReference type="InterPro" id="IPR021863">
    <property type="entry name" value="FAS_N"/>
</dbReference>
<proteinExistence type="inferred from homology"/>
<keyword evidence="7" id="KW-1133">Transmembrane helix</keyword>
<keyword evidence="5 7" id="KW-0472">Membrane</keyword>
<dbReference type="Pfam" id="PF00487">
    <property type="entry name" value="FA_desaturase"/>
    <property type="match status" value="1"/>
</dbReference>
<evidence type="ECO:0000256" key="7">
    <source>
        <dbReference type="SAM" id="Phobius"/>
    </source>
</evidence>
<keyword evidence="4" id="KW-0560">Oxidoreductase</keyword>
<dbReference type="Proteomes" id="UP000001357">
    <property type="component" value="Unassembled WGS sequence"/>
</dbReference>
<dbReference type="KEGG" id="mbr:MONBRDRAFT_38302"/>
<organism evidence="10 11">
    <name type="scientific">Monosiga brevicollis</name>
    <name type="common">Choanoflagellate</name>
    <dbReference type="NCBI Taxonomy" id="81824"/>
    <lineage>
        <taxon>Eukaryota</taxon>
        <taxon>Choanoflagellata</taxon>
        <taxon>Craspedida</taxon>
        <taxon>Salpingoecidae</taxon>
        <taxon>Monosiga</taxon>
    </lineage>
</organism>
<dbReference type="GeneID" id="5893841"/>
<dbReference type="InParanoid" id="A9V6W3"/>
<dbReference type="AlphaFoldDB" id="A9V6W3"/>
<comment type="subcellular location">
    <subcellularLocation>
        <location evidence="1">Membrane</location>
    </subcellularLocation>
</comment>
<evidence type="ECO:0000313" key="11">
    <source>
        <dbReference type="Proteomes" id="UP000001357"/>
    </source>
</evidence>
<evidence type="ECO:0000259" key="8">
    <source>
        <dbReference type="Pfam" id="PF00487"/>
    </source>
</evidence>
<comment type="pathway">
    <text evidence="2">Lipid metabolism.</text>
</comment>
<protein>
    <recommendedName>
        <fullName evidence="12">Fatty acid desaturase domain-containing protein</fullName>
    </recommendedName>
</protein>
<evidence type="ECO:0000256" key="5">
    <source>
        <dbReference type="ARBA" id="ARBA00023136"/>
    </source>
</evidence>
<name>A9V6W3_MONBE</name>
<evidence type="ECO:0000313" key="10">
    <source>
        <dbReference type="EMBL" id="EDQ86615.1"/>
    </source>
</evidence>
<dbReference type="GO" id="GO:0006636">
    <property type="term" value="P:unsaturated fatty acid biosynthetic process"/>
    <property type="evidence" value="ECO:0000318"/>
    <property type="project" value="GO_Central"/>
</dbReference>
<evidence type="ECO:0000256" key="6">
    <source>
        <dbReference type="SAM" id="MobiDB-lite"/>
    </source>
</evidence>
<evidence type="ECO:0000259" key="9">
    <source>
        <dbReference type="Pfam" id="PF11960"/>
    </source>
</evidence>
<dbReference type="GO" id="GO:0016491">
    <property type="term" value="F:oxidoreductase activity"/>
    <property type="evidence" value="ECO:0000318"/>
    <property type="project" value="GO_Central"/>
</dbReference>
<dbReference type="RefSeq" id="XP_001748451.1">
    <property type="nucleotide sequence ID" value="XM_001748399.1"/>
</dbReference>
<dbReference type="eggNOG" id="ENOG502QQNB">
    <property type="taxonomic scope" value="Eukaryota"/>
</dbReference>